<sequence>MKQLTKSAAIIFSTFFLSLIQLALYAQEAPEVKVNNTDVGTWIGQNWIWVVGVVVLLLILLLASGGRSRASKTTTVRRDNDGRITTVTTVTNE</sequence>
<dbReference type="AlphaFoldDB" id="A0A931GZU4"/>
<accession>A0A931GZU4</accession>
<evidence type="ECO:0000256" key="1">
    <source>
        <dbReference type="SAM" id="Phobius"/>
    </source>
</evidence>
<dbReference type="Proteomes" id="UP000628448">
    <property type="component" value="Unassembled WGS sequence"/>
</dbReference>
<gene>
    <name evidence="2" type="ORF">I5907_18995</name>
</gene>
<reference evidence="2" key="1">
    <citation type="submission" date="2020-11" db="EMBL/GenBank/DDBJ databases">
        <title>Bacterial whole genome sequence for Panacibacter sp. DH6.</title>
        <authorList>
            <person name="Le V."/>
            <person name="Ko S."/>
            <person name="Ahn C.-Y."/>
            <person name="Oh H.-M."/>
        </authorList>
    </citation>
    <scope>NUCLEOTIDE SEQUENCE</scope>
    <source>
        <strain evidence="2">DH6</strain>
    </source>
</reference>
<comment type="caution">
    <text evidence="2">The sequence shown here is derived from an EMBL/GenBank/DDBJ whole genome shotgun (WGS) entry which is preliminary data.</text>
</comment>
<dbReference type="RefSeq" id="WP_196992371.1">
    <property type="nucleotide sequence ID" value="NZ_JADWYR010000002.1"/>
</dbReference>
<dbReference type="EMBL" id="JADWYR010000002">
    <property type="protein sequence ID" value="MBG9378333.1"/>
    <property type="molecule type" value="Genomic_DNA"/>
</dbReference>
<name>A0A931GZU4_9BACT</name>
<proteinExistence type="predicted"/>
<feature type="transmembrane region" description="Helical" evidence="1">
    <location>
        <begin position="46"/>
        <end position="63"/>
    </location>
</feature>
<keyword evidence="3" id="KW-1185">Reference proteome</keyword>
<evidence type="ECO:0000313" key="2">
    <source>
        <dbReference type="EMBL" id="MBG9378333.1"/>
    </source>
</evidence>
<keyword evidence="1" id="KW-0472">Membrane</keyword>
<evidence type="ECO:0000313" key="3">
    <source>
        <dbReference type="Proteomes" id="UP000628448"/>
    </source>
</evidence>
<keyword evidence="1" id="KW-1133">Transmembrane helix</keyword>
<keyword evidence="1" id="KW-0812">Transmembrane</keyword>
<organism evidence="2 3">
    <name type="scientific">Panacibacter microcysteis</name>
    <dbReference type="NCBI Taxonomy" id="2793269"/>
    <lineage>
        <taxon>Bacteria</taxon>
        <taxon>Pseudomonadati</taxon>
        <taxon>Bacteroidota</taxon>
        <taxon>Chitinophagia</taxon>
        <taxon>Chitinophagales</taxon>
        <taxon>Chitinophagaceae</taxon>
        <taxon>Panacibacter</taxon>
    </lineage>
</organism>
<protein>
    <submittedName>
        <fullName evidence="2">Uncharacterized protein</fullName>
    </submittedName>
</protein>
<feature type="transmembrane region" description="Helical" evidence="1">
    <location>
        <begin position="7"/>
        <end position="26"/>
    </location>
</feature>